<feature type="transmembrane region" description="Helical" evidence="2">
    <location>
        <begin position="470"/>
        <end position="491"/>
    </location>
</feature>
<keyword evidence="2" id="KW-0472">Membrane</keyword>
<gene>
    <name evidence="3" type="ORF">C2S_10871</name>
</gene>
<feature type="region of interest" description="Disordered" evidence="1">
    <location>
        <begin position="1"/>
        <end position="30"/>
    </location>
</feature>
<keyword evidence="2" id="KW-1133">Transmembrane helix</keyword>
<comment type="caution">
    <text evidence="3">The sequence shown here is derived from an EMBL/GenBank/DDBJ whole genome shotgun (WGS) entry which is preliminary data.</text>
</comment>
<reference evidence="3" key="1">
    <citation type="submission" date="2019-05" db="EMBL/GenBank/DDBJ databases">
        <authorList>
            <person name="Piombo E."/>
        </authorList>
    </citation>
    <scope>NUCLEOTIDE SEQUENCE</scope>
    <source>
        <strain evidence="3">C2S</strain>
    </source>
</reference>
<name>A0A9Q9RW98_FUSFU</name>
<dbReference type="EMBL" id="CABFJX010000390">
    <property type="protein sequence ID" value="VTT78106.1"/>
    <property type="molecule type" value="Genomic_DNA"/>
</dbReference>
<dbReference type="AlphaFoldDB" id="A0A9Q9RW98"/>
<accession>A0A9Q9RW98</accession>
<organism evidence="3 4">
    <name type="scientific">Fusarium fujikuroi</name>
    <name type="common">Bakanae and foot rot disease fungus</name>
    <name type="synonym">Gibberella fujikuroi</name>
    <dbReference type="NCBI Taxonomy" id="5127"/>
    <lineage>
        <taxon>Eukaryota</taxon>
        <taxon>Fungi</taxon>
        <taxon>Dikarya</taxon>
        <taxon>Ascomycota</taxon>
        <taxon>Pezizomycotina</taxon>
        <taxon>Sordariomycetes</taxon>
        <taxon>Hypocreomycetidae</taxon>
        <taxon>Hypocreales</taxon>
        <taxon>Nectriaceae</taxon>
        <taxon>Fusarium</taxon>
        <taxon>Fusarium fujikuroi species complex</taxon>
    </lineage>
</organism>
<keyword evidence="2" id="KW-0812">Transmembrane</keyword>
<proteinExistence type="predicted"/>
<feature type="transmembrane region" description="Helical" evidence="2">
    <location>
        <begin position="439"/>
        <end position="458"/>
    </location>
</feature>
<protein>
    <submittedName>
        <fullName evidence="3">Uncharacterized protein</fullName>
    </submittedName>
</protein>
<feature type="compositionally biased region" description="Polar residues" evidence="1">
    <location>
        <begin position="1"/>
        <end position="19"/>
    </location>
</feature>
<dbReference type="Proteomes" id="UP000760494">
    <property type="component" value="Unassembled WGS sequence"/>
</dbReference>
<evidence type="ECO:0000256" key="1">
    <source>
        <dbReference type="SAM" id="MobiDB-lite"/>
    </source>
</evidence>
<evidence type="ECO:0000313" key="4">
    <source>
        <dbReference type="Proteomes" id="UP000760494"/>
    </source>
</evidence>
<dbReference type="Gene3D" id="1.20.58.340">
    <property type="entry name" value="Magnesium transport protein CorA, transmembrane region"/>
    <property type="match status" value="1"/>
</dbReference>
<evidence type="ECO:0000256" key="2">
    <source>
        <dbReference type="SAM" id="Phobius"/>
    </source>
</evidence>
<evidence type="ECO:0000313" key="3">
    <source>
        <dbReference type="EMBL" id="VTT78106.1"/>
    </source>
</evidence>
<sequence>MSRLSSSTRPSQASSYFRRSTSDEDGSWLSAPGPYRDLIGSLCASRPDLRSRDKTNESDWPPTCYSPRVVALEMQANSVHECLKTSDPIELDHHIESYKAKESAKKRKIYILEGLNPEFISVLGKHLMIHPTLFIDHLWWDVYSCTGHTMNNTALASSEQDYICFEYPEEFLINVESRTRDLSYCLKTGRFTTKANLGANLATLTVDRKCSFWSSNLSADGSWNAVILCDPPPLVVDRNKNQMFGDLQPWANGYNDFLPFEDQIKCLTGPPRTSMFDDLHYYLEDHYRYLNLEEPSAPAFFIEKIVLEHFRRRHDVLKIEVLRMQIQLIGSDPESLTAADIESQRRDGHYDEESLQENCDKLCCIIDRLSPLKTKTVSENGNWKDTRPRFETLYRQFEVLLQQCRATNSAIIGLVSLIHATTSTKEAIASNKEAKRARVLVLVGLVFVPLSLASSLFSMAEPYSPGHPHFWVYFVVSVPLAIATVATYFIYDSRMIEHLRK</sequence>